<accession>A0A9Q0PD33</accession>
<dbReference type="PROSITE" id="PS50082">
    <property type="entry name" value="WD_REPEATS_2"/>
    <property type="match status" value="2"/>
</dbReference>
<dbReference type="InterPro" id="IPR036322">
    <property type="entry name" value="WD40_repeat_dom_sf"/>
</dbReference>
<dbReference type="SMART" id="SM00320">
    <property type="entry name" value="WD40"/>
    <property type="match status" value="6"/>
</dbReference>
<dbReference type="Gene3D" id="2.130.10.10">
    <property type="entry name" value="YVTN repeat-like/Quinoprotein amine dehydrogenase"/>
    <property type="match status" value="3"/>
</dbReference>
<keyword evidence="4" id="KW-1185">Reference proteome</keyword>
<dbReference type="GO" id="GO:0010073">
    <property type="term" value="P:meristem maintenance"/>
    <property type="evidence" value="ECO:0007669"/>
    <property type="project" value="InterPro"/>
</dbReference>
<name>A0A9Q0PD33_SALPP</name>
<keyword evidence="1" id="KW-0853">WD repeat</keyword>
<evidence type="ECO:0000313" key="4">
    <source>
        <dbReference type="Proteomes" id="UP001151532"/>
    </source>
</evidence>
<comment type="caution">
    <text evidence="3">The sequence shown here is derived from an EMBL/GenBank/DDBJ whole genome shotgun (WGS) entry which is preliminary data.</text>
</comment>
<dbReference type="Proteomes" id="UP001151532">
    <property type="component" value="Chromosome 2"/>
</dbReference>
<dbReference type="PANTHER" id="PTHR45086:SF1">
    <property type="entry name" value="WD REPEAT-CONTAINING PROTEIN PCN"/>
    <property type="match status" value="1"/>
</dbReference>
<dbReference type="EMBL" id="JAPFFK010000019">
    <property type="protein sequence ID" value="KAJ6685794.1"/>
    <property type="molecule type" value="Genomic_DNA"/>
</dbReference>
<organism evidence="3 4">
    <name type="scientific">Salix purpurea</name>
    <name type="common">Purple osier willow</name>
    <dbReference type="NCBI Taxonomy" id="77065"/>
    <lineage>
        <taxon>Eukaryota</taxon>
        <taxon>Viridiplantae</taxon>
        <taxon>Streptophyta</taxon>
        <taxon>Embryophyta</taxon>
        <taxon>Tracheophyta</taxon>
        <taxon>Spermatophyta</taxon>
        <taxon>Magnoliopsida</taxon>
        <taxon>eudicotyledons</taxon>
        <taxon>Gunneridae</taxon>
        <taxon>Pentapetalae</taxon>
        <taxon>rosids</taxon>
        <taxon>fabids</taxon>
        <taxon>Malpighiales</taxon>
        <taxon>Salicaceae</taxon>
        <taxon>Saliceae</taxon>
        <taxon>Salix</taxon>
    </lineage>
</organism>
<feature type="repeat" description="WD" evidence="1">
    <location>
        <begin position="293"/>
        <end position="331"/>
    </location>
</feature>
<dbReference type="AlphaFoldDB" id="A0A9Q0PD33"/>
<dbReference type="InterPro" id="IPR015943">
    <property type="entry name" value="WD40/YVTN_repeat-like_dom_sf"/>
</dbReference>
<gene>
    <name evidence="3" type="ORF">OIU79_015750</name>
</gene>
<evidence type="ECO:0000313" key="3">
    <source>
        <dbReference type="EMBL" id="KAJ6685794.1"/>
    </source>
</evidence>
<reference evidence="3" key="1">
    <citation type="submission" date="2022-11" db="EMBL/GenBank/DDBJ databases">
        <authorList>
            <person name="Hyden B.L."/>
            <person name="Feng K."/>
            <person name="Yates T."/>
            <person name="Jawdy S."/>
            <person name="Smart L.B."/>
            <person name="Muchero W."/>
        </authorList>
    </citation>
    <scope>NUCLEOTIDE SEQUENCE</scope>
    <source>
        <tissue evidence="3">Shoot tip</tissue>
    </source>
</reference>
<feature type="region of interest" description="Disordered" evidence="2">
    <location>
        <begin position="145"/>
        <end position="165"/>
    </location>
</feature>
<feature type="repeat" description="WD" evidence="1">
    <location>
        <begin position="202"/>
        <end position="243"/>
    </location>
</feature>
<dbReference type="SUPFAM" id="SSF50978">
    <property type="entry name" value="WD40 repeat-like"/>
    <property type="match status" value="1"/>
</dbReference>
<dbReference type="InterPro" id="IPR001680">
    <property type="entry name" value="WD40_rpt"/>
</dbReference>
<dbReference type="OrthoDB" id="8883818at2759"/>
<dbReference type="GO" id="GO:0035266">
    <property type="term" value="P:meristem growth"/>
    <property type="evidence" value="ECO:0007669"/>
    <property type="project" value="InterPro"/>
</dbReference>
<dbReference type="PROSITE" id="PS50294">
    <property type="entry name" value="WD_REPEATS_REGION"/>
    <property type="match status" value="2"/>
</dbReference>
<evidence type="ECO:0000256" key="1">
    <source>
        <dbReference type="PROSITE-ProRule" id="PRU00221"/>
    </source>
</evidence>
<proteinExistence type="predicted"/>
<feature type="compositionally biased region" description="Acidic residues" evidence="2">
    <location>
        <begin position="149"/>
        <end position="162"/>
    </location>
</feature>
<protein>
    <submittedName>
        <fullName evidence="3">WD REPEAT-CONTAINING PROTEIN PCN</fullName>
    </submittedName>
</protein>
<dbReference type="InterPro" id="IPR044622">
    <property type="entry name" value="PCN"/>
</dbReference>
<sequence length="331" mass="35694">MLGAVYRNSSIEWRPSPVVSLATSVDESQVAAAREDGSLEIWLVSPGSVGWHCQLTIHGDPNSRVSSLVWCRAGSKGLPCGRLFSSSIDGSVSEWDIFHLKQKNVLESTGVSIWQMAVAPSTNTEIHSEDKSQHLGNGYLNDRYKGGEASEDSSESEDDSVSDEQHEHIVVEDPLLAIACDDGCVRIYTIPDSDDLIYNKTLPRVSGRVLSVTWSPDASRIYSGSSDGFIRCWDAKLGNEIYRITAGLGGLGSRPDLCIWSLLALRCGTLVSADSAGAVQFWDSQHGTLLQAHTSHKGDVNALAAAPSHNRVFSAGSDGQVILYKLSSETV</sequence>
<reference evidence="3" key="2">
    <citation type="journal article" date="2023" name="Int. J. Mol. Sci.">
        <title>De Novo Assembly and Annotation of 11 Diverse Shrub Willow (Salix) Genomes Reveals Novel Gene Organization in Sex-Linked Regions.</title>
        <authorList>
            <person name="Hyden B."/>
            <person name="Feng K."/>
            <person name="Yates T.B."/>
            <person name="Jawdy S."/>
            <person name="Cereghino C."/>
            <person name="Smart L.B."/>
            <person name="Muchero W."/>
        </authorList>
    </citation>
    <scope>NUCLEOTIDE SEQUENCE</scope>
    <source>
        <tissue evidence="3">Shoot tip</tissue>
    </source>
</reference>
<dbReference type="PANTHER" id="PTHR45086">
    <property type="entry name" value="WD REPEAT-CONTAINING PROTEIN PCN"/>
    <property type="match status" value="1"/>
</dbReference>
<dbReference type="Pfam" id="PF00400">
    <property type="entry name" value="WD40"/>
    <property type="match status" value="2"/>
</dbReference>
<evidence type="ECO:0000256" key="2">
    <source>
        <dbReference type="SAM" id="MobiDB-lite"/>
    </source>
</evidence>